<evidence type="ECO:0000313" key="1">
    <source>
        <dbReference type="EMBL" id="MCM2562175.1"/>
    </source>
</evidence>
<protein>
    <submittedName>
        <fullName evidence="1">Rhodanese-like domain-containing protein</fullName>
    </submittedName>
</protein>
<evidence type="ECO:0000313" key="2">
    <source>
        <dbReference type="Proteomes" id="UP001203036"/>
    </source>
</evidence>
<gene>
    <name evidence="1" type="ORF">M8744_08450</name>
</gene>
<organism evidence="1 2">
    <name type="scientific">Lutimaribacter degradans</name>
    <dbReference type="NCBI Taxonomy" id="2945989"/>
    <lineage>
        <taxon>Bacteria</taxon>
        <taxon>Pseudomonadati</taxon>
        <taxon>Pseudomonadota</taxon>
        <taxon>Alphaproteobacteria</taxon>
        <taxon>Rhodobacterales</taxon>
        <taxon>Roseobacteraceae</taxon>
        <taxon>Lutimaribacter</taxon>
    </lineage>
</organism>
<dbReference type="Proteomes" id="UP001203036">
    <property type="component" value="Unassembled WGS sequence"/>
</dbReference>
<proteinExistence type="predicted"/>
<keyword evidence="2" id="KW-1185">Reference proteome</keyword>
<name>A0ACC5ZWF5_9RHOB</name>
<sequence length="131" mass="13928">MRAKLADGNDKDPTMFGFLNPSRKVDFDTLMPRIAAGDVTLVDVREAGELAMTGQAKGAIHAPLMRLADLADPSHPDKHPKLNPAKPVALYCASGARSAHGKRLLEKLGYAEVVNLGGLNDWARAGGAVTR</sequence>
<reference evidence="1" key="1">
    <citation type="submission" date="2022-06" db="EMBL/GenBank/DDBJ databases">
        <title>Lutimaribacter sp. EGI FJ00013, a novel bacterium isolated from a salt lake sediment enrichment.</title>
        <authorList>
            <person name="Gao L."/>
            <person name="Fang B.-Z."/>
            <person name="Li W.-J."/>
        </authorList>
    </citation>
    <scope>NUCLEOTIDE SEQUENCE</scope>
    <source>
        <strain evidence="1">EGI FJ00013</strain>
    </source>
</reference>
<accession>A0ACC5ZWF5</accession>
<dbReference type="EMBL" id="JAMQGO010000004">
    <property type="protein sequence ID" value="MCM2562175.1"/>
    <property type="molecule type" value="Genomic_DNA"/>
</dbReference>
<comment type="caution">
    <text evidence="1">The sequence shown here is derived from an EMBL/GenBank/DDBJ whole genome shotgun (WGS) entry which is preliminary data.</text>
</comment>